<evidence type="ECO:0000256" key="1">
    <source>
        <dbReference type="ARBA" id="ARBA00006247"/>
    </source>
</evidence>
<evidence type="ECO:0000256" key="2">
    <source>
        <dbReference type="SAM" id="MobiDB-lite"/>
    </source>
</evidence>
<dbReference type="Pfam" id="PF01546">
    <property type="entry name" value="Peptidase_M20"/>
    <property type="match status" value="1"/>
</dbReference>
<dbReference type="SUPFAM" id="SSF55031">
    <property type="entry name" value="Bacterial exopeptidase dimerisation domain"/>
    <property type="match status" value="1"/>
</dbReference>
<dbReference type="InterPro" id="IPR002933">
    <property type="entry name" value="Peptidase_M20"/>
</dbReference>
<comment type="similarity">
    <text evidence="1">Belongs to the peptidase M20A family.</text>
</comment>
<dbReference type="SUPFAM" id="SSF53187">
    <property type="entry name" value="Zn-dependent exopeptidases"/>
    <property type="match status" value="1"/>
</dbReference>
<feature type="region of interest" description="Disordered" evidence="2">
    <location>
        <begin position="17"/>
        <end position="38"/>
    </location>
</feature>
<gene>
    <name evidence="4" type="ORF">K402DRAFT_423045</name>
</gene>
<sequence length="523" mass="56514">MLGVSDIHDIQTSTHAFPSVHLPPKTISKTRSTTSEDPSVRFDDVKKILKATLESWESKNVWDCVYDTYKDLHKHPSTSGNESYIAGKAAKFLKDIQMLLNSASSFNGSFEVHENVGATTEGGPGVVGVMMNPGGDTKKSLAQLRDDPPKPVVLLRADMDGLPVKEETHCDYESENDGVMHACGHDMHTTTLMAATQMMVENRGAWTGTFIALFQPAEENGTGAMAMLKDGLYGKVPLPDYVMAGHVTPELAGNVSLSHGTAYSRSDSWRITIKGKGGHGSRPEACYDPIVCLAYVITRIQSIVARVVPSTEAGVITVGQIEGGAAENVIPESASMKVNIRSNTDELYAVIEKELRRVVAAEVRATLPEGDVAWTAEEQGSSDANPQFERISGLPLLKNTDSLRETISDAFGTLFGADRFDGNVAGVSGSEDFPHLAKKTAHDETPSIPLLYWRYGATNKEAWDAAAGDVTKIPSNHSKKFLPQLRREEVDDPLKVGTQALVGAALTLLREREGDALGGFEMV</sequence>
<keyword evidence="5" id="KW-1185">Reference proteome</keyword>
<reference evidence="4" key="1">
    <citation type="journal article" date="2020" name="Stud. Mycol.">
        <title>101 Dothideomycetes genomes: a test case for predicting lifestyles and emergence of pathogens.</title>
        <authorList>
            <person name="Haridas S."/>
            <person name="Albert R."/>
            <person name="Binder M."/>
            <person name="Bloem J."/>
            <person name="Labutti K."/>
            <person name="Salamov A."/>
            <person name="Andreopoulos B."/>
            <person name="Baker S."/>
            <person name="Barry K."/>
            <person name="Bills G."/>
            <person name="Bluhm B."/>
            <person name="Cannon C."/>
            <person name="Castanera R."/>
            <person name="Culley D."/>
            <person name="Daum C."/>
            <person name="Ezra D."/>
            <person name="Gonzalez J."/>
            <person name="Henrissat B."/>
            <person name="Kuo A."/>
            <person name="Liang C."/>
            <person name="Lipzen A."/>
            <person name="Lutzoni F."/>
            <person name="Magnuson J."/>
            <person name="Mondo S."/>
            <person name="Nolan M."/>
            <person name="Ohm R."/>
            <person name="Pangilinan J."/>
            <person name="Park H.-J."/>
            <person name="Ramirez L."/>
            <person name="Alfaro M."/>
            <person name="Sun H."/>
            <person name="Tritt A."/>
            <person name="Yoshinaga Y."/>
            <person name="Zwiers L.-H."/>
            <person name="Turgeon B."/>
            <person name="Goodwin S."/>
            <person name="Spatafora J."/>
            <person name="Crous P."/>
            <person name="Grigoriev I."/>
        </authorList>
    </citation>
    <scope>NUCLEOTIDE SEQUENCE</scope>
    <source>
        <strain evidence="4">CBS 113979</strain>
    </source>
</reference>
<dbReference type="AlphaFoldDB" id="A0A6G1GTE4"/>
<dbReference type="Gene3D" id="3.40.630.10">
    <property type="entry name" value="Zn peptidases"/>
    <property type="match status" value="1"/>
</dbReference>
<feature type="domain" description="Peptidase M20 dimerisation" evidence="3">
    <location>
        <begin position="268"/>
        <end position="362"/>
    </location>
</feature>
<dbReference type="EMBL" id="ML977169">
    <property type="protein sequence ID" value="KAF1984236.1"/>
    <property type="molecule type" value="Genomic_DNA"/>
</dbReference>
<dbReference type="Gene3D" id="3.30.70.360">
    <property type="match status" value="1"/>
</dbReference>
<feature type="compositionally biased region" description="Polar residues" evidence="2">
    <location>
        <begin position="27"/>
        <end position="37"/>
    </location>
</feature>
<dbReference type="InterPro" id="IPR011650">
    <property type="entry name" value="Peptidase_M20_dimer"/>
</dbReference>
<dbReference type="InterPro" id="IPR017439">
    <property type="entry name" value="Amidohydrolase"/>
</dbReference>
<protein>
    <submittedName>
        <fullName evidence="4">Amidohydrolase</fullName>
    </submittedName>
</protein>
<name>A0A6G1GTE4_9PEZI</name>
<evidence type="ECO:0000313" key="5">
    <source>
        <dbReference type="Proteomes" id="UP000800041"/>
    </source>
</evidence>
<dbReference type="InterPro" id="IPR036264">
    <property type="entry name" value="Bact_exopeptidase_dim_dom"/>
</dbReference>
<dbReference type="PANTHER" id="PTHR11014">
    <property type="entry name" value="PEPTIDASE M20 FAMILY MEMBER"/>
    <property type="match status" value="1"/>
</dbReference>
<dbReference type="Proteomes" id="UP000800041">
    <property type="component" value="Unassembled WGS sequence"/>
</dbReference>
<proteinExistence type="inferred from homology"/>
<dbReference type="OrthoDB" id="6119954at2759"/>
<dbReference type="PANTHER" id="PTHR11014:SF63">
    <property type="entry name" value="METALLOPEPTIDASE, PUTATIVE (AFU_ORTHOLOGUE AFUA_6G09600)-RELATED"/>
    <property type="match status" value="1"/>
</dbReference>
<dbReference type="NCBIfam" id="TIGR01891">
    <property type="entry name" value="amidohydrolases"/>
    <property type="match status" value="1"/>
</dbReference>
<accession>A0A6G1GTE4</accession>
<evidence type="ECO:0000259" key="3">
    <source>
        <dbReference type="Pfam" id="PF07687"/>
    </source>
</evidence>
<organism evidence="4 5">
    <name type="scientific">Aulographum hederae CBS 113979</name>
    <dbReference type="NCBI Taxonomy" id="1176131"/>
    <lineage>
        <taxon>Eukaryota</taxon>
        <taxon>Fungi</taxon>
        <taxon>Dikarya</taxon>
        <taxon>Ascomycota</taxon>
        <taxon>Pezizomycotina</taxon>
        <taxon>Dothideomycetes</taxon>
        <taxon>Pleosporomycetidae</taxon>
        <taxon>Aulographales</taxon>
        <taxon>Aulographaceae</taxon>
    </lineage>
</organism>
<keyword evidence="4" id="KW-0378">Hydrolase</keyword>
<evidence type="ECO:0000313" key="4">
    <source>
        <dbReference type="EMBL" id="KAF1984236.1"/>
    </source>
</evidence>
<dbReference type="Pfam" id="PF07687">
    <property type="entry name" value="M20_dimer"/>
    <property type="match status" value="1"/>
</dbReference>
<dbReference type="GO" id="GO:0016787">
    <property type="term" value="F:hydrolase activity"/>
    <property type="evidence" value="ECO:0007669"/>
    <property type="project" value="UniProtKB-KW"/>
</dbReference>